<reference evidence="4" key="2">
    <citation type="submission" date="2021-04" db="EMBL/GenBank/DDBJ databases">
        <authorList>
            <person name="Gilroy R."/>
        </authorList>
    </citation>
    <scope>NUCLEOTIDE SEQUENCE</scope>
    <source>
        <strain evidence="4">F6-6636</strain>
    </source>
</reference>
<dbReference type="SUPFAM" id="SSF46785">
    <property type="entry name" value="Winged helix' DNA-binding domain"/>
    <property type="match status" value="1"/>
</dbReference>
<evidence type="ECO:0000259" key="2">
    <source>
        <dbReference type="Pfam" id="PF07261"/>
    </source>
</evidence>
<dbReference type="SUPFAM" id="SSF158499">
    <property type="entry name" value="DnaD domain-like"/>
    <property type="match status" value="1"/>
</dbReference>
<dbReference type="Pfam" id="PF07261">
    <property type="entry name" value="DnaB_2"/>
    <property type="match status" value="1"/>
</dbReference>
<dbReference type="Proteomes" id="UP000777303">
    <property type="component" value="Unassembled WGS sequence"/>
</dbReference>
<dbReference type="InterPro" id="IPR006343">
    <property type="entry name" value="DnaB/C_C"/>
</dbReference>
<evidence type="ECO:0000313" key="4">
    <source>
        <dbReference type="EMBL" id="MBU3851762.1"/>
    </source>
</evidence>
<dbReference type="PANTHER" id="PTHR37293">
    <property type="entry name" value="PHAGE REPLICATION PROTEIN-RELATED"/>
    <property type="match status" value="1"/>
</dbReference>
<dbReference type="NCBIfam" id="TIGR01446">
    <property type="entry name" value="DnaD_dom"/>
    <property type="match status" value="1"/>
</dbReference>
<feature type="domain" description="DnaB/C C-terminal" evidence="2">
    <location>
        <begin position="125"/>
        <end position="197"/>
    </location>
</feature>
<accession>A0A948X0R0</accession>
<comment type="caution">
    <text evidence="4">The sequence shown here is derived from an EMBL/GenBank/DDBJ whole genome shotgun (WGS) entry which is preliminary data.</text>
</comment>
<reference evidence="4" key="1">
    <citation type="journal article" date="2021" name="PeerJ">
        <title>Extensive microbial diversity within the chicken gut microbiome revealed by metagenomics and culture.</title>
        <authorList>
            <person name="Gilroy R."/>
            <person name="Ravi A."/>
            <person name="Getino M."/>
            <person name="Pursley I."/>
            <person name="Horton D.L."/>
            <person name="Alikhan N.F."/>
            <person name="Baker D."/>
            <person name="Gharbi K."/>
            <person name="Hall N."/>
            <person name="Watson M."/>
            <person name="Adriaenssens E.M."/>
            <person name="Foster-Nyarko E."/>
            <person name="Jarju S."/>
            <person name="Secka A."/>
            <person name="Antonio M."/>
            <person name="Oren A."/>
            <person name="Chaudhuri R.R."/>
            <person name="La Ragione R."/>
            <person name="Hildebrand F."/>
            <person name="Pallen M.J."/>
        </authorList>
    </citation>
    <scope>NUCLEOTIDE SEQUENCE</scope>
    <source>
        <strain evidence="4">F6-6636</strain>
    </source>
</reference>
<dbReference type="InterPro" id="IPR053162">
    <property type="entry name" value="DnaD"/>
</dbReference>
<protein>
    <submittedName>
        <fullName evidence="4">DnaD domain protein</fullName>
    </submittedName>
</protein>
<dbReference type="EMBL" id="JAHLFS010000048">
    <property type="protein sequence ID" value="MBU3851762.1"/>
    <property type="molecule type" value="Genomic_DNA"/>
</dbReference>
<dbReference type="InterPro" id="IPR036390">
    <property type="entry name" value="WH_DNA-bd_sf"/>
</dbReference>
<gene>
    <name evidence="4" type="ORF">H9901_03585</name>
</gene>
<organism evidence="4 5">
    <name type="scientific">Candidatus Paralactobacillus gallistercoris</name>
    <dbReference type="NCBI Taxonomy" id="2838724"/>
    <lineage>
        <taxon>Bacteria</taxon>
        <taxon>Bacillati</taxon>
        <taxon>Bacillota</taxon>
        <taxon>Bacilli</taxon>
        <taxon>Lactobacillales</taxon>
        <taxon>Lactobacillaceae</taxon>
        <taxon>Lactobacillus</taxon>
    </lineage>
</organism>
<evidence type="ECO:0000259" key="3">
    <source>
        <dbReference type="Pfam" id="PF21984"/>
    </source>
</evidence>
<dbReference type="InterPro" id="IPR034829">
    <property type="entry name" value="DnaD-like_sf"/>
</dbReference>
<dbReference type="Gene3D" id="1.10.10.10">
    <property type="entry name" value="Winged helix-like DNA-binding domain superfamily/Winged helix DNA-binding domain"/>
    <property type="match status" value="1"/>
</dbReference>
<name>A0A948X0R0_9LACO</name>
<proteinExistence type="inferred from homology"/>
<dbReference type="Pfam" id="PF21984">
    <property type="entry name" value="DnaD_N"/>
    <property type="match status" value="1"/>
</dbReference>
<evidence type="ECO:0000256" key="1">
    <source>
        <dbReference type="ARBA" id="ARBA00093462"/>
    </source>
</evidence>
<evidence type="ECO:0000313" key="5">
    <source>
        <dbReference type="Proteomes" id="UP000777303"/>
    </source>
</evidence>
<dbReference type="InterPro" id="IPR053843">
    <property type="entry name" value="DnaD_N"/>
</dbReference>
<feature type="domain" description="DnaD N-terminal" evidence="3">
    <location>
        <begin position="17"/>
        <end position="110"/>
    </location>
</feature>
<sequence length="206" mass="24092">MNNNFFDTYLHAGYTSISNLLLAHFHDVGMNNNELLVYLQLLAFAQQHNYFPDIAEIARRLSQSSRNIYAVLDQLQRDGFIKVILVGDSKPQHKEYDLSGVFYKLAQASTQTPTFQEVNERQKTFDDIEAGFGRPLSASEMEVIARWFDDDHYTPELIELALQEAVLNQAFSVKYMDRVLLNWEHRNIHTKAEVQKERQRWQQNHV</sequence>
<dbReference type="InterPro" id="IPR036388">
    <property type="entry name" value="WH-like_DNA-bd_sf"/>
</dbReference>
<dbReference type="PANTHER" id="PTHR37293:SF6">
    <property type="entry name" value="DNA REPLICATION PROTEIN DNAD"/>
    <property type="match status" value="1"/>
</dbReference>
<comment type="similarity">
    <text evidence="1">Belongs to the DnaB/DnaD family.</text>
</comment>
<dbReference type="AlphaFoldDB" id="A0A948X0R0"/>
<dbReference type="Gene3D" id="1.10.10.630">
    <property type="entry name" value="DnaD domain-like"/>
    <property type="match status" value="1"/>
</dbReference>